<dbReference type="InterPro" id="IPR036962">
    <property type="entry name" value="Glyco_hydro_3_N_sf"/>
</dbReference>
<keyword evidence="3" id="KW-0119">Carbohydrate metabolism</keyword>
<dbReference type="PROSITE" id="PS00775">
    <property type="entry name" value="GLYCOSYL_HYDROL_F3"/>
    <property type="match status" value="1"/>
</dbReference>
<reference evidence="9 10" key="1">
    <citation type="submission" date="2018-10" db="EMBL/GenBank/DDBJ databases">
        <title>Genomic Encyclopedia of Type Strains, Phase IV (KMG-IV): sequencing the most valuable type-strain genomes for metagenomic binning, comparative biology and taxonomic classification.</title>
        <authorList>
            <person name="Goeker M."/>
        </authorList>
    </citation>
    <scope>NUCLEOTIDE SEQUENCE [LARGE SCALE GENOMIC DNA]</scope>
    <source>
        <strain evidence="9 10">DSM 23229</strain>
    </source>
</reference>
<evidence type="ECO:0000256" key="4">
    <source>
        <dbReference type="ARBA" id="ARBA00023295"/>
    </source>
</evidence>
<dbReference type="InterPro" id="IPR002772">
    <property type="entry name" value="Glyco_hydro_3_C"/>
</dbReference>
<evidence type="ECO:0000256" key="1">
    <source>
        <dbReference type="ARBA" id="ARBA00005336"/>
    </source>
</evidence>
<dbReference type="Pfam" id="PF14310">
    <property type="entry name" value="Fn3-like"/>
    <property type="match status" value="1"/>
</dbReference>
<dbReference type="AlphaFoldDB" id="A0A420X0S1"/>
<dbReference type="Proteomes" id="UP000281975">
    <property type="component" value="Unassembled WGS sequence"/>
</dbReference>
<comment type="caution">
    <text evidence="9">The sequence shown here is derived from an EMBL/GenBank/DDBJ whole genome shotgun (WGS) entry which is preliminary data.</text>
</comment>
<evidence type="ECO:0000256" key="7">
    <source>
        <dbReference type="SAM" id="SignalP"/>
    </source>
</evidence>
<evidence type="ECO:0000313" key="10">
    <source>
        <dbReference type="Proteomes" id="UP000281975"/>
    </source>
</evidence>
<dbReference type="GO" id="GO:0004553">
    <property type="term" value="F:hydrolase activity, hydrolyzing O-glycosyl compounds"/>
    <property type="evidence" value="ECO:0007669"/>
    <property type="project" value="InterPro"/>
</dbReference>
<dbReference type="InterPro" id="IPR017853">
    <property type="entry name" value="GH"/>
</dbReference>
<feature type="chain" id="PRO_5019566938" evidence="7">
    <location>
        <begin position="28"/>
        <end position="751"/>
    </location>
</feature>
<evidence type="ECO:0000256" key="5">
    <source>
        <dbReference type="RuleBase" id="RU361161"/>
    </source>
</evidence>
<dbReference type="Gene3D" id="3.20.20.300">
    <property type="entry name" value="Glycoside hydrolase, family 3, N-terminal domain"/>
    <property type="match status" value="1"/>
</dbReference>
<feature type="region of interest" description="Disordered" evidence="6">
    <location>
        <begin position="73"/>
        <end position="97"/>
    </location>
</feature>
<dbReference type="Gene3D" id="2.60.40.10">
    <property type="entry name" value="Immunoglobulins"/>
    <property type="match status" value="1"/>
</dbReference>
<sequence>MHPGVFKFLPWQAVLLTGALLSLPLHAEPLKSAPPPEQAPWLDPELSPDRRAELVMARMTPAEKQLLLYGTFAGPEGQSPHPAPPRPQQAVGSAGYVPGVPRLGIPAQQQTDAGLGVTNPGMIDPDRRATALPSVLASGATWQPALSRQGGAMIAREARHYGFNVLLAGNAGIIREPRAGRNFEMPSEDPLLSGLMAGARINGIQSEHVMSTLKHYALNAQETGRFRLDARIGRQALRESDLLAFRTALEVSDPGAAMCAYNSVNGEHACASDYLLHRVLKDDWQFPGFVMSDWGAVHSAASAANAGLDQQSAGQGFDGTLYFKQPLWQALDRGKVPHARINDMAFRILRSYFATGLVDDPVRRQDEPIKPEADSRVAQKIEQNAIVLLKNADHVLPLDPDSRQHIAVIGGRADRGVLAGGGSSAVIPWGGDAAPGLVPPRGVYTQRILDPSPPLEAMRRQAPKAGISFTPGDRIDQAVAAARHSDVAVVFAGQWTAETLDMKDLLLPGRQNELIRAVARANPRTVVVLETGGPVKMPWRDRVAGILEAWYPGQRGGEAIGQVLFGAINPAGRLPVTFPRDSRQLPHPQLPGRHVGNDQAFRVDYHRAGAAVGYRWFARENRTPLYPFGHGLSYTRFAFEDLALSRHDRGVQASFRVTNTGKRTGRTVPQLYVHAPDGSPLRLGGWRSVELEPGESRRVSIDIPPRQLARFHPGDRHWHIPAGHYRVALARSATRPVTSEDIELAAATLPP</sequence>
<dbReference type="PANTHER" id="PTHR42715">
    <property type="entry name" value="BETA-GLUCOSIDASE"/>
    <property type="match status" value="1"/>
</dbReference>
<dbReference type="InterPro" id="IPR036881">
    <property type="entry name" value="Glyco_hydro_3_C_sf"/>
</dbReference>
<dbReference type="InterPro" id="IPR019800">
    <property type="entry name" value="Glyco_hydro_3_AS"/>
</dbReference>
<dbReference type="PANTHER" id="PTHR42715:SF10">
    <property type="entry name" value="BETA-GLUCOSIDASE"/>
    <property type="match status" value="1"/>
</dbReference>
<name>A0A420X0S1_9GAMM</name>
<keyword evidence="2 5" id="KW-0378">Hydrolase</keyword>
<proteinExistence type="inferred from homology"/>
<evidence type="ECO:0000256" key="6">
    <source>
        <dbReference type="SAM" id="MobiDB-lite"/>
    </source>
</evidence>
<evidence type="ECO:0000256" key="2">
    <source>
        <dbReference type="ARBA" id="ARBA00022801"/>
    </source>
</evidence>
<keyword evidence="4 5" id="KW-0326">Glycosidase</keyword>
<dbReference type="SUPFAM" id="SSF51445">
    <property type="entry name" value="(Trans)glycosidases"/>
    <property type="match status" value="1"/>
</dbReference>
<keyword evidence="7" id="KW-0732">Signal</keyword>
<dbReference type="SUPFAM" id="SSF52279">
    <property type="entry name" value="Beta-D-glucan exohydrolase, C-terminal domain"/>
    <property type="match status" value="1"/>
</dbReference>
<dbReference type="InterPro" id="IPR050288">
    <property type="entry name" value="Cellulose_deg_GH3"/>
</dbReference>
<protein>
    <submittedName>
        <fullName evidence="9">Beta-glucosidase</fullName>
    </submittedName>
</protein>
<evidence type="ECO:0000259" key="8">
    <source>
        <dbReference type="SMART" id="SM01217"/>
    </source>
</evidence>
<keyword evidence="10" id="KW-1185">Reference proteome</keyword>
<dbReference type="EMBL" id="RBIN01000001">
    <property type="protein sequence ID" value="RKR07364.1"/>
    <property type="molecule type" value="Genomic_DNA"/>
</dbReference>
<dbReference type="Gene3D" id="3.40.50.1700">
    <property type="entry name" value="Glycoside hydrolase family 3 C-terminal domain"/>
    <property type="match status" value="1"/>
</dbReference>
<dbReference type="InterPro" id="IPR013783">
    <property type="entry name" value="Ig-like_fold"/>
</dbReference>
<dbReference type="GO" id="GO:0005975">
    <property type="term" value="P:carbohydrate metabolic process"/>
    <property type="evidence" value="ECO:0007669"/>
    <property type="project" value="InterPro"/>
</dbReference>
<gene>
    <name evidence="9" type="ORF">C7446_0176</name>
</gene>
<dbReference type="Pfam" id="PF00933">
    <property type="entry name" value="Glyco_hydro_3"/>
    <property type="match status" value="1"/>
</dbReference>
<feature type="domain" description="Fibronectin type III-like" evidence="8">
    <location>
        <begin position="667"/>
        <end position="733"/>
    </location>
</feature>
<dbReference type="SMART" id="SM01217">
    <property type="entry name" value="Fn3_like"/>
    <property type="match status" value="1"/>
</dbReference>
<dbReference type="InterPro" id="IPR001764">
    <property type="entry name" value="Glyco_hydro_3_N"/>
</dbReference>
<dbReference type="PRINTS" id="PR00133">
    <property type="entry name" value="GLHYDRLASE3"/>
</dbReference>
<organism evidence="9 10">
    <name type="scientific">Kushneria sinocarnis</name>
    <dbReference type="NCBI Taxonomy" id="595502"/>
    <lineage>
        <taxon>Bacteria</taxon>
        <taxon>Pseudomonadati</taxon>
        <taxon>Pseudomonadota</taxon>
        <taxon>Gammaproteobacteria</taxon>
        <taxon>Oceanospirillales</taxon>
        <taxon>Halomonadaceae</taxon>
        <taxon>Kushneria</taxon>
    </lineage>
</organism>
<evidence type="ECO:0000313" key="9">
    <source>
        <dbReference type="EMBL" id="RKR07364.1"/>
    </source>
</evidence>
<evidence type="ECO:0000256" key="3">
    <source>
        <dbReference type="ARBA" id="ARBA00023277"/>
    </source>
</evidence>
<dbReference type="Pfam" id="PF01915">
    <property type="entry name" value="Glyco_hydro_3_C"/>
    <property type="match status" value="1"/>
</dbReference>
<feature type="signal peptide" evidence="7">
    <location>
        <begin position="1"/>
        <end position="27"/>
    </location>
</feature>
<dbReference type="InterPro" id="IPR026891">
    <property type="entry name" value="Fn3-like"/>
</dbReference>
<accession>A0A420X0S1</accession>
<comment type="similarity">
    <text evidence="1 5">Belongs to the glycosyl hydrolase 3 family.</text>
</comment>